<dbReference type="EMBL" id="AFJM02000069">
    <property type="protein sequence ID" value="EMM70790.1"/>
    <property type="molecule type" value="Genomic_DNA"/>
</dbReference>
<evidence type="ECO:0000256" key="1">
    <source>
        <dbReference type="SAM" id="SignalP"/>
    </source>
</evidence>
<keyword evidence="1" id="KW-0732">Signal</keyword>
<evidence type="ECO:0000313" key="2">
    <source>
        <dbReference type="EMBL" id="EMM70790.1"/>
    </source>
</evidence>
<name>M6FEC7_9LEPT</name>
<proteinExistence type="predicted"/>
<accession>M6FEC7</accession>
<sequence>MKKILFTIAVLFSVSLFSADKENSWYLDTKELQCKNVIETKQAMKIDLSLSGIKKSNTECKNQFLRKLEGLEDINTIACGDSEYFYTPSEERCNQLEQFISINTKNWYIFFYVHSKKDFPTKCLDTGDSAYEAFFPSKYVFKKGCKIKKFDRNVGLLTMDCTQNLIVSLTMPTLFYTNSEETCSRAKGMFDKEIQ</sequence>
<gene>
    <name evidence="2" type="ORF">LEP1GSC038_2103</name>
</gene>
<protein>
    <recommendedName>
        <fullName evidence="4">Lipoprotein</fullName>
    </recommendedName>
</protein>
<evidence type="ECO:0000313" key="3">
    <source>
        <dbReference type="Proteomes" id="UP000012101"/>
    </source>
</evidence>
<organism evidence="2 3">
    <name type="scientific">Leptospira weilii str. 2006001855</name>
    <dbReference type="NCBI Taxonomy" id="996804"/>
    <lineage>
        <taxon>Bacteria</taxon>
        <taxon>Pseudomonadati</taxon>
        <taxon>Spirochaetota</taxon>
        <taxon>Spirochaetia</taxon>
        <taxon>Leptospirales</taxon>
        <taxon>Leptospiraceae</taxon>
        <taxon>Leptospira</taxon>
    </lineage>
</organism>
<comment type="caution">
    <text evidence="2">The sequence shown here is derived from an EMBL/GenBank/DDBJ whole genome shotgun (WGS) entry which is preliminary data.</text>
</comment>
<dbReference type="Proteomes" id="UP000012101">
    <property type="component" value="Unassembled WGS sequence"/>
</dbReference>
<reference evidence="2 3" key="1">
    <citation type="submission" date="2013-01" db="EMBL/GenBank/DDBJ databases">
        <authorList>
            <person name="Harkins D.M."/>
            <person name="Durkin A.S."/>
            <person name="Brinkac L.M."/>
            <person name="Haft D.H."/>
            <person name="Selengut J.D."/>
            <person name="Sanka R."/>
            <person name="DePew J."/>
            <person name="Purushe J."/>
            <person name="Hospenthal D.R."/>
            <person name="Murray C.K."/>
            <person name="Pimentel G."/>
            <person name="Wasfy M."/>
            <person name="Vinetz J.M."/>
            <person name="Sutton G.G."/>
            <person name="Nierman W.C."/>
            <person name="Fouts D.E."/>
        </authorList>
    </citation>
    <scope>NUCLEOTIDE SEQUENCE [LARGE SCALE GENOMIC DNA]</scope>
    <source>
        <strain evidence="2 3">2006001855</strain>
    </source>
</reference>
<feature type="chain" id="PRO_5004077147" description="Lipoprotein" evidence="1">
    <location>
        <begin position="19"/>
        <end position="195"/>
    </location>
</feature>
<dbReference type="AlphaFoldDB" id="M6FEC7"/>
<evidence type="ECO:0008006" key="4">
    <source>
        <dbReference type="Google" id="ProtNLM"/>
    </source>
</evidence>
<feature type="signal peptide" evidence="1">
    <location>
        <begin position="1"/>
        <end position="18"/>
    </location>
</feature>